<dbReference type="SUPFAM" id="SSF53448">
    <property type="entry name" value="Nucleotide-diphospho-sugar transferases"/>
    <property type="match status" value="1"/>
</dbReference>
<protein>
    <submittedName>
        <fullName evidence="1">Pseudaminic acid cytidylyltransferase</fullName>
        <ecNumber evidence="1">2.7.7.81</ecNumber>
    </submittedName>
</protein>
<gene>
    <name evidence="1" type="primary">pseF</name>
    <name evidence="1" type="ORF">E7203_08670</name>
</gene>
<dbReference type="CDD" id="cd02513">
    <property type="entry name" value="CMP-NeuAc_Synthase"/>
    <property type="match status" value="1"/>
</dbReference>
<dbReference type="InterPro" id="IPR020039">
    <property type="entry name" value="PseF"/>
</dbReference>
<proteinExistence type="predicted"/>
<dbReference type="GO" id="GO:0008781">
    <property type="term" value="F:N-acylneuraminate cytidylyltransferase activity"/>
    <property type="evidence" value="ECO:0007669"/>
    <property type="project" value="TreeGrafter"/>
</dbReference>
<dbReference type="InterPro" id="IPR050793">
    <property type="entry name" value="CMP-NeuNAc_synthase"/>
</dbReference>
<accession>A0A927WJB0</accession>
<organism evidence="1 2">
    <name type="scientific">Selenomonas ruminantium</name>
    <dbReference type="NCBI Taxonomy" id="971"/>
    <lineage>
        <taxon>Bacteria</taxon>
        <taxon>Bacillati</taxon>
        <taxon>Bacillota</taxon>
        <taxon>Negativicutes</taxon>
        <taxon>Selenomonadales</taxon>
        <taxon>Selenomonadaceae</taxon>
        <taxon>Selenomonas</taxon>
    </lineage>
</organism>
<dbReference type="RefSeq" id="WP_303669606.1">
    <property type="nucleotide sequence ID" value="NZ_SVCA01000007.1"/>
</dbReference>
<sequence length="234" mass="26447">MSAVAVITARGGSKRIPRKNIKNFCGKPILAYSIEAALESNLFDEVMVSTDDDEIAEIAEKYGAKVPFRRSAETSDDCSNVDDVLREVLATYKTQGRIFQEMCCLYATAPFVDGEKLIQAHDKLCGDVEQVLAVAEYAFPPQRSNVIRDGYLVYAHPEFYTTRSQDLEPVYHDAGQFAFYRLSAYMTFSDNRIVPYILPELEVQDIDNPSDWQLAEMKFQLMQQKKGSRHVSSA</sequence>
<dbReference type="Gene3D" id="3.90.550.10">
    <property type="entry name" value="Spore Coat Polysaccharide Biosynthesis Protein SpsA, Chain A"/>
    <property type="match status" value="1"/>
</dbReference>
<keyword evidence="1" id="KW-0548">Nucleotidyltransferase</keyword>
<evidence type="ECO:0000313" key="2">
    <source>
        <dbReference type="Proteomes" id="UP000772151"/>
    </source>
</evidence>
<comment type="caution">
    <text evidence="1">The sequence shown here is derived from an EMBL/GenBank/DDBJ whole genome shotgun (WGS) entry which is preliminary data.</text>
</comment>
<dbReference type="EMBL" id="SVCA01000007">
    <property type="protein sequence ID" value="MBE6085505.1"/>
    <property type="molecule type" value="Genomic_DNA"/>
</dbReference>
<dbReference type="EC" id="2.7.7.81" evidence="1"/>
<dbReference type="Proteomes" id="UP000772151">
    <property type="component" value="Unassembled WGS sequence"/>
</dbReference>
<dbReference type="NCBIfam" id="TIGR03584">
    <property type="entry name" value="PseF"/>
    <property type="match status" value="1"/>
</dbReference>
<evidence type="ECO:0000313" key="1">
    <source>
        <dbReference type="EMBL" id="MBE6085505.1"/>
    </source>
</evidence>
<dbReference type="InterPro" id="IPR029044">
    <property type="entry name" value="Nucleotide-diphossugar_trans"/>
</dbReference>
<dbReference type="InterPro" id="IPR003329">
    <property type="entry name" value="Cytidylyl_trans"/>
</dbReference>
<dbReference type="PANTHER" id="PTHR21485:SF6">
    <property type="entry name" value="N-ACYLNEURAMINATE CYTIDYLYLTRANSFERASE-RELATED"/>
    <property type="match status" value="1"/>
</dbReference>
<reference evidence="1" key="1">
    <citation type="submission" date="2019-04" db="EMBL/GenBank/DDBJ databases">
        <title>Evolution of Biomass-Degrading Anaerobic Consortia Revealed by Metagenomics.</title>
        <authorList>
            <person name="Peng X."/>
        </authorList>
    </citation>
    <scope>NUCLEOTIDE SEQUENCE</scope>
    <source>
        <strain evidence="1">SIG242</strain>
    </source>
</reference>
<keyword evidence="1" id="KW-0808">Transferase</keyword>
<name>A0A927WJB0_SELRU</name>
<dbReference type="Pfam" id="PF02348">
    <property type="entry name" value="CTP_transf_3"/>
    <property type="match status" value="1"/>
</dbReference>
<dbReference type="AlphaFoldDB" id="A0A927WJB0"/>
<dbReference type="PANTHER" id="PTHR21485">
    <property type="entry name" value="HAD SUPERFAMILY MEMBERS CMAS AND KDSC"/>
    <property type="match status" value="1"/>
</dbReference>